<dbReference type="Gene3D" id="1.10.260.40">
    <property type="entry name" value="lambda repressor-like DNA-binding domains"/>
    <property type="match status" value="1"/>
</dbReference>
<sequence length="300" mass="34086">MADDHAEETGSTLPRRQLGRYLKEAREGAGFTLERAASLMEWNKSTLSRLERGLTEKVRVRDVSGLCEIYGLSDENTAVARVLAEQTPAKSWWHTYGDLIPAWFNLYVGLEASATELASYQPLLIPGLLQTPDYTRAIDRRYFTEDTEEELERRIQVRAQRQRILTRSRNPTRASFVLHESVLRTVVGNRRIMAAQSRHLADVSTLANVDIRILPFHAGIPLGAALPPFTILDFVRDGRGKLTEPPVIYCENYTGAAYLEGRADVLRFREAFAMLQQAGPDARPSRDLLREIAREFDRER</sequence>
<proteinExistence type="predicted"/>
<evidence type="ECO:0000313" key="3">
    <source>
        <dbReference type="Proteomes" id="UP001611450"/>
    </source>
</evidence>
<dbReference type="PROSITE" id="PS50943">
    <property type="entry name" value="HTH_CROC1"/>
    <property type="match status" value="1"/>
</dbReference>
<dbReference type="InterPro" id="IPR001387">
    <property type="entry name" value="Cro/C1-type_HTH"/>
</dbReference>
<dbReference type="Proteomes" id="UP001611450">
    <property type="component" value="Unassembled WGS sequence"/>
</dbReference>
<dbReference type="Pfam" id="PF19054">
    <property type="entry name" value="DUF5753"/>
    <property type="match status" value="1"/>
</dbReference>
<accession>A0ABW7WMN3</accession>
<evidence type="ECO:0000313" key="2">
    <source>
        <dbReference type="EMBL" id="MFI2323681.1"/>
    </source>
</evidence>
<dbReference type="InterPro" id="IPR010982">
    <property type="entry name" value="Lambda_DNA-bd_dom_sf"/>
</dbReference>
<dbReference type="EMBL" id="JBIRXV010000006">
    <property type="protein sequence ID" value="MFI2323681.1"/>
    <property type="molecule type" value="Genomic_DNA"/>
</dbReference>
<dbReference type="CDD" id="cd00093">
    <property type="entry name" value="HTH_XRE"/>
    <property type="match status" value="1"/>
</dbReference>
<dbReference type="SMART" id="SM00530">
    <property type="entry name" value="HTH_XRE"/>
    <property type="match status" value="1"/>
</dbReference>
<evidence type="ECO:0000259" key="1">
    <source>
        <dbReference type="PROSITE" id="PS50943"/>
    </source>
</evidence>
<keyword evidence="3" id="KW-1185">Reference proteome</keyword>
<protein>
    <submittedName>
        <fullName evidence="2">Helix-turn-helix domain-containing protein</fullName>
    </submittedName>
</protein>
<reference evidence="2 3" key="1">
    <citation type="submission" date="2024-10" db="EMBL/GenBank/DDBJ databases">
        <title>The Natural Products Discovery Center: Release of the First 8490 Sequenced Strains for Exploring Actinobacteria Biosynthetic Diversity.</title>
        <authorList>
            <person name="Kalkreuter E."/>
            <person name="Kautsar S.A."/>
            <person name="Yang D."/>
            <person name="Bader C.D."/>
            <person name="Teijaro C.N."/>
            <person name="Fluegel L."/>
            <person name="Davis C.M."/>
            <person name="Simpson J.R."/>
            <person name="Lauterbach L."/>
            <person name="Steele A.D."/>
            <person name="Gui C."/>
            <person name="Meng S."/>
            <person name="Li G."/>
            <person name="Viehrig K."/>
            <person name="Ye F."/>
            <person name="Su P."/>
            <person name="Kiefer A.F."/>
            <person name="Nichols A."/>
            <person name="Cepeda A.J."/>
            <person name="Yan W."/>
            <person name="Fan B."/>
            <person name="Jiang Y."/>
            <person name="Adhikari A."/>
            <person name="Zheng C.-J."/>
            <person name="Schuster L."/>
            <person name="Cowan T.M."/>
            <person name="Smanski M.J."/>
            <person name="Chevrette M.G."/>
            <person name="De Carvalho L.P.S."/>
            <person name="Shen B."/>
        </authorList>
    </citation>
    <scope>NUCLEOTIDE SEQUENCE [LARGE SCALE GENOMIC DNA]</scope>
    <source>
        <strain evidence="2 3">NPDC019626</strain>
    </source>
</reference>
<dbReference type="InterPro" id="IPR043917">
    <property type="entry name" value="DUF5753"/>
</dbReference>
<dbReference type="Pfam" id="PF13560">
    <property type="entry name" value="HTH_31"/>
    <property type="match status" value="1"/>
</dbReference>
<dbReference type="RefSeq" id="WP_396946959.1">
    <property type="nucleotide sequence ID" value="NZ_JBIRXV010000006.1"/>
</dbReference>
<dbReference type="SUPFAM" id="SSF47413">
    <property type="entry name" value="lambda repressor-like DNA-binding domains"/>
    <property type="match status" value="1"/>
</dbReference>
<name>A0ABW7WMN3_9NOCA</name>
<comment type="caution">
    <text evidence="2">The sequence shown here is derived from an EMBL/GenBank/DDBJ whole genome shotgun (WGS) entry which is preliminary data.</text>
</comment>
<organism evidence="2 3">
    <name type="scientific">Nocardia beijingensis</name>
    <dbReference type="NCBI Taxonomy" id="95162"/>
    <lineage>
        <taxon>Bacteria</taxon>
        <taxon>Bacillati</taxon>
        <taxon>Actinomycetota</taxon>
        <taxon>Actinomycetes</taxon>
        <taxon>Mycobacteriales</taxon>
        <taxon>Nocardiaceae</taxon>
        <taxon>Nocardia</taxon>
    </lineage>
</organism>
<gene>
    <name evidence="2" type="ORF">ACH47G_24650</name>
</gene>
<feature type="domain" description="HTH cro/C1-type" evidence="1">
    <location>
        <begin position="22"/>
        <end position="76"/>
    </location>
</feature>